<dbReference type="HOGENOM" id="CLU_2333803_0_0_1"/>
<dbReference type="AlphaFoldDB" id="S7QBT4"/>
<organism evidence="3 4">
    <name type="scientific">Gloeophyllum trabeum (strain ATCC 11539 / FP-39264 / Madison 617)</name>
    <name type="common">Brown rot fungus</name>
    <dbReference type="NCBI Taxonomy" id="670483"/>
    <lineage>
        <taxon>Eukaryota</taxon>
        <taxon>Fungi</taxon>
        <taxon>Dikarya</taxon>
        <taxon>Basidiomycota</taxon>
        <taxon>Agaricomycotina</taxon>
        <taxon>Agaricomycetes</taxon>
        <taxon>Gloeophyllales</taxon>
        <taxon>Gloeophyllaceae</taxon>
        <taxon>Gloeophyllum</taxon>
    </lineage>
</organism>
<gene>
    <name evidence="3" type="ORF">GLOTRDRAFT_104549</name>
</gene>
<dbReference type="RefSeq" id="XP_007864028.1">
    <property type="nucleotide sequence ID" value="XM_007865837.1"/>
</dbReference>
<evidence type="ECO:0000313" key="3">
    <source>
        <dbReference type="EMBL" id="EPQ56823.1"/>
    </source>
</evidence>
<keyword evidence="1" id="KW-0812">Transmembrane</keyword>
<keyword evidence="1" id="KW-1133">Transmembrane helix</keyword>
<keyword evidence="4" id="KW-1185">Reference proteome</keyword>
<dbReference type="Pfam" id="PF20152">
    <property type="entry name" value="DUF6534"/>
    <property type="match status" value="1"/>
</dbReference>
<dbReference type="InterPro" id="IPR045339">
    <property type="entry name" value="DUF6534"/>
</dbReference>
<feature type="transmembrane region" description="Helical" evidence="1">
    <location>
        <begin position="56"/>
        <end position="77"/>
    </location>
</feature>
<feature type="transmembrane region" description="Helical" evidence="1">
    <location>
        <begin position="23"/>
        <end position="44"/>
    </location>
</feature>
<sequence>MCFVLRKPREGGLKVSNWLVSTILRYTVATGLLSCIVQAIYLIAVVASRVSAHGKAVYIGIYFIIAKTYINCMLASLNSRASLRARLGREFIRSINII</sequence>
<feature type="domain" description="DUF6534" evidence="2">
    <location>
        <begin position="1"/>
        <end position="82"/>
    </location>
</feature>
<dbReference type="OrthoDB" id="2535105at2759"/>
<name>S7QBT4_GLOTA</name>
<evidence type="ECO:0000313" key="4">
    <source>
        <dbReference type="Proteomes" id="UP000030669"/>
    </source>
</evidence>
<accession>S7QBT4</accession>
<protein>
    <recommendedName>
        <fullName evidence="2">DUF6534 domain-containing protein</fullName>
    </recommendedName>
</protein>
<keyword evidence="1" id="KW-0472">Membrane</keyword>
<reference evidence="3 4" key="1">
    <citation type="journal article" date="2012" name="Science">
        <title>The Paleozoic origin of enzymatic lignin decomposition reconstructed from 31 fungal genomes.</title>
        <authorList>
            <person name="Floudas D."/>
            <person name="Binder M."/>
            <person name="Riley R."/>
            <person name="Barry K."/>
            <person name="Blanchette R.A."/>
            <person name="Henrissat B."/>
            <person name="Martinez A.T."/>
            <person name="Otillar R."/>
            <person name="Spatafora J.W."/>
            <person name="Yadav J.S."/>
            <person name="Aerts A."/>
            <person name="Benoit I."/>
            <person name="Boyd A."/>
            <person name="Carlson A."/>
            <person name="Copeland A."/>
            <person name="Coutinho P.M."/>
            <person name="de Vries R.P."/>
            <person name="Ferreira P."/>
            <person name="Findley K."/>
            <person name="Foster B."/>
            <person name="Gaskell J."/>
            <person name="Glotzer D."/>
            <person name="Gorecki P."/>
            <person name="Heitman J."/>
            <person name="Hesse C."/>
            <person name="Hori C."/>
            <person name="Igarashi K."/>
            <person name="Jurgens J.A."/>
            <person name="Kallen N."/>
            <person name="Kersten P."/>
            <person name="Kohler A."/>
            <person name="Kuees U."/>
            <person name="Kumar T.K.A."/>
            <person name="Kuo A."/>
            <person name="LaButti K."/>
            <person name="Larrondo L.F."/>
            <person name="Lindquist E."/>
            <person name="Ling A."/>
            <person name="Lombard V."/>
            <person name="Lucas S."/>
            <person name="Lundell T."/>
            <person name="Martin R."/>
            <person name="McLaughlin D.J."/>
            <person name="Morgenstern I."/>
            <person name="Morin E."/>
            <person name="Murat C."/>
            <person name="Nagy L.G."/>
            <person name="Nolan M."/>
            <person name="Ohm R.A."/>
            <person name="Patyshakuliyeva A."/>
            <person name="Rokas A."/>
            <person name="Ruiz-Duenas F.J."/>
            <person name="Sabat G."/>
            <person name="Salamov A."/>
            <person name="Samejima M."/>
            <person name="Schmutz J."/>
            <person name="Slot J.C."/>
            <person name="St John F."/>
            <person name="Stenlid J."/>
            <person name="Sun H."/>
            <person name="Sun S."/>
            <person name="Syed K."/>
            <person name="Tsang A."/>
            <person name="Wiebenga A."/>
            <person name="Young D."/>
            <person name="Pisabarro A."/>
            <person name="Eastwood D.C."/>
            <person name="Martin F."/>
            <person name="Cullen D."/>
            <person name="Grigoriev I.V."/>
            <person name="Hibbett D.S."/>
        </authorList>
    </citation>
    <scope>NUCLEOTIDE SEQUENCE [LARGE SCALE GENOMIC DNA]</scope>
    <source>
        <strain evidence="3 4">ATCC 11539</strain>
    </source>
</reference>
<dbReference type="KEGG" id="gtr:GLOTRDRAFT_104549"/>
<evidence type="ECO:0000256" key="1">
    <source>
        <dbReference type="SAM" id="Phobius"/>
    </source>
</evidence>
<dbReference type="Proteomes" id="UP000030669">
    <property type="component" value="Unassembled WGS sequence"/>
</dbReference>
<dbReference type="OMA" id="IAIAQCR"/>
<proteinExistence type="predicted"/>
<evidence type="ECO:0000259" key="2">
    <source>
        <dbReference type="Pfam" id="PF20152"/>
    </source>
</evidence>
<dbReference type="GeneID" id="19298653"/>
<dbReference type="EMBL" id="KB469299">
    <property type="protein sequence ID" value="EPQ56823.1"/>
    <property type="molecule type" value="Genomic_DNA"/>
</dbReference>